<gene>
    <name evidence="1" type="ORF">V6N12_010567</name>
</gene>
<proteinExistence type="predicted"/>
<keyword evidence="2" id="KW-1185">Reference proteome</keyword>
<dbReference type="EMBL" id="JBBPBM010000012">
    <property type="protein sequence ID" value="KAK8562489.1"/>
    <property type="molecule type" value="Genomic_DNA"/>
</dbReference>
<evidence type="ECO:0000313" key="2">
    <source>
        <dbReference type="Proteomes" id="UP001472677"/>
    </source>
</evidence>
<comment type="caution">
    <text evidence="1">The sequence shown here is derived from an EMBL/GenBank/DDBJ whole genome shotgun (WGS) entry which is preliminary data.</text>
</comment>
<organism evidence="1 2">
    <name type="scientific">Hibiscus sabdariffa</name>
    <name type="common">roselle</name>
    <dbReference type="NCBI Taxonomy" id="183260"/>
    <lineage>
        <taxon>Eukaryota</taxon>
        <taxon>Viridiplantae</taxon>
        <taxon>Streptophyta</taxon>
        <taxon>Embryophyta</taxon>
        <taxon>Tracheophyta</taxon>
        <taxon>Spermatophyta</taxon>
        <taxon>Magnoliopsida</taxon>
        <taxon>eudicotyledons</taxon>
        <taxon>Gunneridae</taxon>
        <taxon>Pentapetalae</taxon>
        <taxon>rosids</taxon>
        <taxon>malvids</taxon>
        <taxon>Malvales</taxon>
        <taxon>Malvaceae</taxon>
        <taxon>Malvoideae</taxon>
        <taxon>Hibiscus</taxon>
    </lineage>
</organism>
<protein>
    <submittedName>
        <fullName evidence="1">Uncharacterized protein</fullName>
    </submittedName>
</protein>
<accession>A0ABR2EM60</accession>
<reference evidence="1 2" key="1">
    <citation type="journal article" date="2024" name="G3 (Bethesda)">
        <title>Genome assembly of Hibiscus sabdariffa L. provides insights into metabolisms of medicinal natural products.</title>
        <authorList>
            <person name="Kim T."/>
        </authorList>
    </citation>
    <scope>NUCLEOTIDE SEQUENCE [LARGE SCALE GENOMIC DNA]</scope>
    <source>
        <strain evidence="1">TK-2024</strain>
        <tissue evidence="1">Old leaves</tissue>
    </source>
</reference>
<evidence type="ECO:0000313" key="1">
    <source>
        <dbReference type="EMBL" id="KAK8562489.1"/>
    </source>
</evidence>
<name>A0ABR2EM60_9ROSI</name>
<dbReference type="Proteomes" id="UP001472677">
    <property type="component" value="Unassembled WGS sequence"/>
</dbReference>
<sequence>MGMMNQAMRHNSASKGVMIRKRIHTLTPKDVAFQTNTKKELEDEQVEHLFKKKDPFRGAYFKEKIPEIDSSSRRKDLIASMARSYSLRNLLNLKTKRG</sequence>